<feature type="binding site" evidence="3">
    <location>
        <begin position="81"/>
        <end position="84"/>
    </location>
    <ligand>
        <name>substrate</name>
    </ligand>
</feature>
<comment type="pathway">
    <text evidence="3">Carbohydrate degradation; pentose phosphate pathway; D-ribose 5-phosphate from D-ribulose 5-phosphate (non-oxidative stage): step 1/1.</text>
</comment>
<dbReference type="SUPFAM" id="SSF75445">
    <property type="entry name" value="D-ribose-5-phosphate isomerase (RpiA), lid domain"/>
    <property type="match status" value="1"/>
</dbReference>
<evidence type="ECO:0000313" key="4">
    <source>
        <dbReference type="EMBL" id="MVW63168.1"/>
    </source>
</evidence>
<dbReference type="GO" id="GO:0009052">
    <property type="term" value="P:pentose-phosphate shunt, non-oxidative branch"/>
    <property type="evidence" value="ECO:0007669"/>
    <property type="project" value="UniProtKB-UniRule"/>
</dbReference>
<dbReference type="PANTHER" id="PTHR11934:SF0">
    <property type="entry name" value="RIBOSE-5-PHOSPHATE ISOMERASE"/>
    <property type="match status" value="1"/>
</dbReference>
<protein>
    <recommendedName>
        <fullName evidence="3">Ribose-5-phosphate isomerase A</fullName>
        <ecNumber evidence="3">5.3.1.6</ecNumber>
    </recommendedName>
    <alternativeName>
        <fullName evidence="3">Phosphoriboisomerase A</fullName>
        <shortName evidence="3">PRI</shortName>
    </alternativeName>
</protein>
<feature type="active site" description="Proton acceptor" evidence="3">
    <location>
        <position position="103"/>
    </location>
</feature>
<dbReference type="EMBL" id="WSES01000008">
    <property type="protein sequence ID" value="MVW63168.1"/>
    <property type="molecule type" value="Genomic_DNA"/>
</dbReference>
<dbReference type="NCBIfam" id="TIGR00021">
    <property type="entry name" value="rpiA"/>
    <property type="match status" value="1"/>
</dbReference>
<dbReference type="InterPro" id="IPR037171">
    <property type="entry name" value="NagB/RpiA_transferase-like"/>
</dbReference>
<dbReference type="Gene3D" id="3.30.70.260">
    <property type="match status" value="1"/>
</dbReference>
<feature type="binding site" evidence="3">
    <location>
        <begin position="94"/>
        <end position="97"/>
    </location>
    <ligand>
        <name>substrate</name>
    </ligand>
</feature>
<comment type="similarity">
    <text evidence="3">Belongs to the ribose 5-phosphate isomerase family.</text>
</comment>
<name>A0A7X3K9M8_9BURK</name>
<dbReference type="Gene3D" id="3.40.50.1360">
    <property type="match status" value="1"/>
</dbReference>
<dbReference type="FunFam" id="3.40.50.1360:FF:000001">
    <property type="entry name" value="Ribose-5-phosphate isomerase A"/>
    <property type="match status" value="1"/>
</dbReference>
<evidence type="ECO:0000256" key="1">
    <source>
        <dbReference type="ARBA" id="ARBA00001713"/>
    </source>
</evidence>
<dbReference type="CDD" id="cd01398">
    <property type="entry name" value="RPI_A"/>
    <property type="match status" value="1"/>
</dbReference>
<evidence type="ECO:0000256" key="3">
    <source>
        <dbReference type="HAMAP-Rule" id="MF_00170"/>
    </source>
</evidence>
<keyword evidence="5" id="KW-1185">Reference proteome</keyword>
<dbReference type="GO" id="GO:0004751">
    <property type="term" value="F:ribose-5-phosphate isomerase activity"/>
    <property type="evidence" value="ECO:0007669"/>
    <property type="project" value="UniProtKB-UniRule"/>
</dbReference>
<comment type="function">
    <text evidence="3">Catalyzes the reversible conversion of ribose-5-phosphate to ribulose 5-phosphate.</text>
</comment>
<organism evidence="4 5">
    <name type="scientific">Massilia cellulosiltytica</name>
    <dbReference type="NCBI Taxonomy" id="2683234"/>
    <lineage>
        <taxon>Bacteria</taxon>
        <taxon>Pseudomonadati</taxon>
        <taxon>Pseudomonadota</taxon>
        <taxon>Betaproteobacteria</taxon>
        <taxon>Burkholderiales</taxon>
        <taxon>Oxalobacteraceae</taxon>
        <taxon>Telluria group</taxon>
        <taxon>Massilia</taxon>
    </lineage>
</organism>
<dbReference type="Pfam" id="PF06026">
    <property type="entry name" value="Rib_5-P_isom_A"/>
    <property type="match status" value="1"/>
</dbReference>
<proteinExistence type="inferred from homology"/>
<evidence type="ECO:0000256" key="2">
    <source>
        <dbReference type="ARBA" id="ARBA00023235"/>
    </source>
</evidence>
<feature type="binding site" evidence="3">
    <location>
        <begin position="28"/>
        <end position="31"/>
    </location>
    <ligand>
        <name>substrate</name>
    </ligand>
</feature>
<dbReference type="InterPro" id="IPR004788">
    <property type="entry name" value="Ribose5P_isomerase_type_A"/>
</dbReference>
<sequence>MTQDELKQAVARAAIEYVVDGEIIGVGTGSTANFFIDELGKIKSRIKGAVASSEATATRLRGHGIEVFDLNDVESISVYVDGADEINATGAMIKGGGAALTREKIVASVSGKFVCIADGSKLVETLGQFPLPVEVVPMAANAVSRKLVALGGQPRLRTKPGSTDAFVTDNGGYILDVAGLAITDAVALESEINQIVGVIAVGLFARRGADVCLLGTGDGVKKLTF</sequence>
<feature type="binding site" evidence="3">
    <location>
        <position position="121"/>
    </location>
    <ligand>
        <name>substrate</name>
    </ligand>
</feature>
<comment type="catalytic activity">
    <reaction evidence="1 3">
        <text>aldehydo-D-ribose 5-phosphate = D-ribulose 5-phosphate</text>
        <dbReference type="Rhea" id="RHEA:14657"/>
        <dbReference type="ChEBI" id="CHEBI:58121"/>
        <dbReference type="ChEBI" id="CHEBI:58273"/>
        <dbReference type="EC" id="5.3.1.6"/>
    </reaction>
</comment>
<gene>
    <name evidence="3 4" type="primary">rpiA</name>
    <name evidence="4" type="ORF">GPY61_24920</name>
</gene>
<dbReference type="NCBIfam" id="NF001924">
    <property type="entry name" value="PRK00702.1"/>
    <property type="match status" value="1"/>
</dbReference>
<comment type="subunit">
    <text evidence="3">Homodimer.</text>
</comment>
<dbReference type="AlphaFoldDB" id="A0A7X3K9M8"/>
<accession>A0A7X3K9M8</accession>
<reference evidence="4 5" key="1">
    <citation type="submission" date="2019-12" db="EMBL/GenBank/DDBJ databases">
        <authorList>
            <person name="Li C."/>
            <person name="Zhao J."/>
        </authorList>
    </citation>
    <scope>NUCLEOTIDE SEQUENCE [LARGE SCALE GENOMIC DNA]</scope>
    <source>
        <strain evidence="4 5">NEAU-DD11</strain>
    </source>
</reference>
<dbReference type="PANTHER" id="PTHR11934">
    <property type="entry name" value="RIBOSE-5-PHOSPHATE ISOMERASE"/>
    <property type="match status" value="1"/>
</dbReference>
<comment type="caution">
    <text evidence="4">The sequence shown here is derived from an EMBL/GenBank/DDBJ whole genome shotgun (WGS) entry which is preliminary data.</text>
</comment>
<dbReference type="SUPFAM" id="SSF100950">
    <property type="entry name" value="NagB/RpiA/CoA transferase-like"/>
    <property type="match status" value="1"/>
</dbReference>
<dbReference type="RefSeq" id="WP_056136425.1">
    <property type="nucleotide sequence ID" value="NZ_WSES01000008.1"/>
</dbReference>
<dbReference type="HAMAP" id="MF_00170">
    <property type="entry name" value="Rib_5P_isom_A"/>
    <property type="match status" value="1"/>
</dbReference>
<evidence type="ECO:0000313" key="5">
    <source>
        <dbReference type="Proteomes" id="UP000443353"/>
    </source>
</evidence>
<dbReference type="GO" id="GO:0005829">
    <property type="term" value="C:cytosol"/>
    <property type="evidence" value="ECO:0007669"/>
    <property type="project" value="TreeGrafter"/>
</dbReference>
<dbReference type="Proteomes" id="UP000443353">
    <property type="component" value="Unassembled WGS sequence"/>
</dbReference>
<dbReference type="UniPathway" id="UPA00115">
    <property type="reaction ID" value="UER00412"/>
</dbReference>
<dbReference type="EC" id="5.3.1.6" evidence="3"/>
<dbReference type="GO" id="GO:0006014">
    <property type="term" value="P:D-ribose metabolic process"/>
    <property type="evidence" value="ECO:0007669"/>
    <property type="project" value="TreeGrafter"/>
</dbReference>
<keyword evidence="2 3" id="KW-0413">Isomerase</keyword>
<dbReference type="InterPro" id="IPR020672">
    <property type="entry name" value="Ribose5P_isomerase_typA_subgr"/>
</dbReference>